<evidence type="ECO:0000313" key="5">
    <source>
        <dbReference type="Proteomes" id="UP001174909"/>
    </source>
</evidence>
<feature type="coiled-coil region" evidence="2">
    <location>
        <begin position="40"/>
        <end position="117"/>
    </location>
</feature>
<comment type="caution">
    <text evidence="4">The sequence shown here is derived from an EMBL/GenBank/DDBJ whole genome shotgun (WGS) entry which is preliminary data.</text>
</comment>
<keyword evidence="2" id="KW-0175">Coiled coil</keyword>
<dbReference type="Pfam" id="PF04012">
    <property type="entry name" value="PspA_IM30"/>
    <property type="match status" value="1"/>
</dbReference>
<gene>
    <name evidence="4" type="ORF">GBAR_LOCUS13883</name>
</gene>
<feature type="region of interest" description="Disordered" evidence="3">
    <location>
        <begin position="214"/>
        <end position="245"/>
    </location>
</feature>
<dbReference type="InterPro" id="IPR007157">
    <property type="entry name" value="PspA_VIPP1"/>
</dbReference>
<dbReference type="AlphaFoldDB" id="A0AA35WKJ5"/>
<dbReference type="EMBL" id="CASHTH010002030">
    <property type="protein sequence ID" value="CAI8023784.1"/>
    <property type="molecule type" value="Genomic_DNA"/>
</dbReference>
<evidence type="ECO:0000256" key="1">
    <source>
        <dbReference type="ARBA" id="ARBA00043985"/>
    </source>
</evidence>
<dbReference type="PANTHER" id="PTHR31088">
    <property type="entry name" value="MEMBRANE-ASSOCIATED PROTEIN VIPP1, CHLOROPLASTIC"/>
    <property type="match status" value="1"/>
</dbReference>
<evidence type="ECO:0000256" key="3">
    <source>
        <dbReference type="SAM" id="MobiDB-lite"/>
    </source>
</evidence>
<accession>A0AA35WKJ5</accession>
<name>A0AA35WKJ5_GEOBA</name>
<dbReference type="Proteomes" id="UP001174909">
    <property type="component" value="Unassembled WGS sequence"/>
</dbReference>
<sequence>MNRILDSAEDPRETLDYSYEKQLEMLQNVKRGVVEMVTAKRRIQQQATKVKENITRLERQAKQALDADREDLARLALQRKQNAVMELQGLDEQIEGMEQEQQKLTIAEQRLQTKVDAFRNKKEIIKAQYTAAQAQVRIGAALGGISEEMGDVSLAVQRAENKTDQMRAKAGAIDELVATGVLDDFSGPQDDIERELSQISISQSVEDELAALKGTSPASQTRALPSSSDSAVDAELDSLRNQGSS</sequence>
<protein>
    <submittedName>
        <fullName evidence="4">Protein sll0617</fullName>
    </submittedName>
</protein>
<reference evidence="4" key="1">
    <citation type="submission" date="2023-03" db="EMBL/GenBank/DDBJ databases">
        <authorList>
            <person name="Steffen K."/>
            <person name="Cardenas P."/>
        </authorList>
    </citation>
    <scope>NUCLEOTIDE SEQUENCE</scope>
</reference>
<dbReference type="PANTHER" id="PTHR31088:SF6">
    <property type="entry name" value="PHAGE SHOCK PROTEIN A"/>
    <property type="match status" value="1"/>
</dbReference>
<organism evidence="4 5">
    <name type="scientific">Geodia barretti</name>
    <name type="common">Barrett's horny sponge</name>
    <dbReference type="NCBI Taxonomy" id="519541"/>
    <lineage>
        <taxon>Eukaryota</taxon>
        <taxon>Metazoa</taxon>
        <taxon>Porifera</taxon>
        <taxon>Demospongiae</taxon>
        <taxon>Heteroscleromorpha</taxon>
        <taxon>Tetractinellida</taxon>
        <taxon>Astrophorina</taxon>
        <taxon>Geodiidae</taxon>
        <taxon>Geodia</taxon>
    </lineage>
</organism>
<feature type="compositionally biased region" description="Polar residues" evidence="3">
    <location>
        <begin position="216"/>
        <end position="230"/>
    </location>
</feature>
<evidence type="ECO:0000313" key="4">
    <source>
        <dbReference type="EMBL" id="CAI8023784.1"/>
    </source>
</evidence>
<evidence type="ECO:0000256" key="2">
    <source>
        <dbReference type="SAM" id="Coils"/>
    </source>
</evidence>
<comment type="similarity">
    <text evidence="1">Belongs to the PspA/Vipp/IM30 family.</text>
</comment>
<proteinExistence type="inferred from homology"/>
<keyword evidence="5" id="KW-1185">Reference proteome</keyword>